<organism evidence="2">
    <name type="scientific">uncultured Thermomicrobiales bacterium</name>
    <dbReference type="NCBI Taxonomy" id="1645740"/>
    <lineage>
        <taxon>Bacteria</taxon>
        <taxon>Pseudomonadati</taxon>
        <taxon>Thermomicrobiota</taxon>
        <taxon>Thermomicrobia</taxon>
        <taxon>Thermomicrobiales</taxon>
        <taxon>environmental samples</taxon>
    </lineage>
</organism>
<dbReference type="SUPFAM" id="SSF54593">
    <property type="entry name" value="Glyoxalase/Bleomycin resistance protein/Dihydroxybiphenyl dioxygenase"/>
    <property type="match status" value="1"/>
</dbReference>
<dbReference type="AlphaFoldDB" id="A0A6J4V263"/>
<sequence length="122" mass="13862">MDHLAIPVTDQERSRRFYEAYFGFGVRPPRRYDHGVLMLYDAHGFALALGAADEPVARPDWMHFGVALPDRAAVLTLRDRLAADGVELVEQWDEPGYVSVECRDPDGYVVEAFWEPVGPRRT</sequence>
<proteinExistence type="predicted"/>
<dbReference type="PROSITE" id="PS51819">
    <property type="entry name" value="VOC"/>
    <property type="match status" value="1"/>
</dbReference>
<dbReference type="CDD" id="cd06587">
    <property type="entry name" value="VOC"/>
    <property type="match status" value="1"/>
</dbReference>
<evidence type="ECO:0000259" key="1">
    <source>
        <dbReference type="PROSITE" id="PS51819"/>
    </source>
</evidence>
<dbReference type="Gene3D" id="3.10.180.10">
    <property type="entry name" value="2,3-Dihydroxybiphenyl 1,2-Dioxygenase, domain 1"/>
    <property type="match status" value="1"/>
</dbReference>
<accession>A0A6J4V263</accession>
<dbReference type="PANTHER" id="PTHR36113">
    <property type="entry name" value="LYASE, PUTATIVE-RELATED-RELATED"/>
    <property type="match status" value="1"/>
</dbReference>
<dbReference type="InterPro" id="IPR051332">
    <property type="entry name" value="Fosfomycin_Res_Enzymes"/>
</dbReference>
<name>A0A6J4V263_9BACT</name>
<feature type="domain" description="VOC" evidence="1">
    <location>
        <begin position="1"/>
        <end position="115"/>
    </location>
</feature>
<dbReference type="InterPro" id="IPR029068">
    <property type="entry name" value="Glyas_Bleomycin-R_OHBP_Dase"/>
</dbReference>
<dbReference type="InterPro" id="IPR004360">
    <property type="entry name" value="Glyas_Fos-R_dOase_dom"/>
</dbReference>
<dbReference type="Pfam" id="PF00903">
    <property type="entry name" value="Glyoxalase"/>
    <property type="match status" value="1"/>
</dbReference>
<dbReference type="InterPro" id="IPR037523">
    <property type="entry name" value="VOC_core"/>
</dbReference>
<evidence type="ECO:0000313" key="2">
    <source>
        <dbReference type="EMBL" id="CAA9565146.1"/>
    </source>
</evidence>
<protein>
    <recommendedName>
        <fullName evidence="1">VOC domain-containing protein</fullName>
    </recommendedName>
</protein>
<reference evidence="2" key="1">
    <citation type="submission" date="2020-02" db="EMBL/GenBank/DDBJ databases">
        <authorList>
            <person name="Meier V. D."/>
        </authorList>
    </citation>
    <scope>NUCLEOTIDE SEQUENCE</scope>
    <source>
        <strain evidence="2">AVDCRST_MAG59</strain>
    </source>
</reference>
<gene>
    <name evidence="2" type="ORF">AVDCRST_MAG59-2915</name>
</gene>
<dbReference type="EMBL" id="CADCWF010000196">
    <property type="protein sequence ID" value="CAA9565146.1"/>
    <property type="molecule type" value="Genomic_DNA"/>
</dbReference>
<dbReference type="PANTHER" id="PTHR36113:SF3">
    <property type="entry name" value="SLL5075 PROTEIN"/>
    <property type="match status" value="1"/>
</dbReference>